<dbReference type="RefSeq" id="WP_307471393.1">
    <property type="nucleotide sequence ID" value="NZ_JAUSUB010000001.1"/>
</dbReference>
<reference evidence="2 3" key="1">
    <citation type="submission" date="2023-07" db="EMBL/GenBank/DDBJ databases">
        <title>Genomic Encyclopedia of Type Strains, Phase IV (KMG-IV): sequencing the most valuable type-strain genomes for metagenomic binning, comparative biology and taxonomic classification.</title>
        <authorList>
            <person name="Goeker M."/>
        </authorList>
    </citation>
    <scope>NUCLEOTIDE SEQUENCE [LARGE SCALE GENOMIC DNA]</scope>
    <source>
        <strain evidence="2 3">DSM 23494</strain>
    </source>
</reference>
<evidence type="ECO:0000313" key="3">
    <source>
        <dbReference type="Proteomes" id="UP001238088"/>
    </source>
</evidence>
<evidence type="ECO:0000313" key="2">
    <source>
        <dbReference type="EMBL" id="MDQ0268556.1"/>
    </source>
</evidence>
<dbReference type="InterPro" id="IPR056100">
    <property type="entry name" value="DUF7683"/>
</dbReference>
<dbReference type="Proteomes" id="UP001238088">
    <property type="component" value="Unassembled WGS sequence"/>
</dbReference>
<keyword evidence="3" id="KW-1185">Reference proteome</keyword>
<accession>A0ABU0ABD0</accession>
<dbReference type="Pfam" id="PF24731">
    <property type="entry name" value="DUF7683"/>
    <property type="match status" value="1"/>
</dbReference>
<name>A0ABU0ABD0_9BACI</name>
<gene>
    <name evidence="2" type="ORF">J2S17_000425</name>
</gene>
<protein>
    <recommendedName>
        <fullName evidence="1">DUF7683 domain-containing protein</fullName>
    </recommendedName>
</protein>
<proteinExistence type="predicted"/>
<feature type="domain" description="DUF7683" evidence="1">
    <location>
        <begin position="180"/>
        <end position="249"/>
    </location>
</feature>
<dbReference type="EMBL" id="JAUSUB010000001">
    <property type="protein sequence ID" value="MDQ0268556.1"/>
    <property type="molecule type" value="Genomic_DNA"/>
</dbReference>
<comment type="caution">
    <text evidence="2">The sequence shown here is derived from an EMBL/GenBank/DDBJ whole genome shotgun (WGS) entry which is preliminary data.</text>
</comment>
<evidence type="ECO:0000259" key="1">
    <source>
        <dbReference type="Pfam" id="PF24731"/>
    </source>
</evidence>
<organism evidence="2 3">
    <name type="scientific">Cytobacillus purgationiresistens</name>
    <dbReference type="NCBI Taxonomy" id="863449"/>
    <lineage>
        <taxon>Bacteria</taxon>
        <taxon>Bacillati</taxon>
        <taxon>Bacillota</taxon>
        <taxon>Bacilli</taxon>
        <taxon>Bacillales</taxon>
        <taxon>Bacillaceae</taxon>
        <taxon>Cytobacillus</taxon>
    </lineage>
</organism>
<sequence length="253" mass="30378">MSKHIKYQWRITKYNPIFRNNQGHYTRVLEWTSPSDIGKNIYGETFSLEEYVKIETAYIDTTMKFLEVNNIKSLRILNMTYIDIDKDPVLYDKEIDNLQLKNDQEVSVEHIRLISKMVLRGFIYCNFISTDFFVHFGDEYYMFIGTNNYQEEPLKFAEEQNLFVEEMVSPFYIKEENIIRMIIWTEINDDLVTGEEFLNDISLEEYRQILHLSDINPVLGIFPITSSNKDFFQKKIRHKMDFNKYEYYLDAGN</sequence>